<accession>A0A918RML0</accession>
<reference evidence="1" key="1">
    <citation type="journal article" date="2014" name="Int. J. Syst. Evol. Microbiol.">
        <title>Complete genome sequence of Corynebacterium casei LMG S-19264T (=DSM 44701T), isolated from a smear-ripened cheese.</title>
        <authorList>
            <consortium name="US DOE Joint Genome Institute (JGI-PGF)"/>
            <person name="Walter F."/>
            <person name="Albersmeier A."/>
            <person name="Kalinowski J."/>
            <person name="Ruckert C."/>
        </authorList>
    </citation>
    <scope>NUCLEOTIDE SEQUENCE</scope>
    <source>
        <strain evidence="1">JCM 5016</strain>
    </source>
</reference>
<protein>
    <submittedName>
        <fullName evidence="1">Uncharacterized protein</fullName>
    </submittedName>
</protein>
<gene>
    <name evidence="1" type="ORF">GCM10010389_47360</name>
</gene>
<proteinExistence type="predicted"/>
<sequence length="107" mass="11313">MNWPDGRRYGRLVLYYSPVCEALWGYATGPNSETWTVHIDVHRQSDRAVAPASFSGRTALPGSWGNVLSDLTGCVYAEGYVVKGGAAGPHARTACVQGSGSVTHTAG</sequence>
<dbReference type="Proteomes" id="UP000623010">
    <property type="component" value="Unassembled WGS sequence"/>
</dbReference>
<organism evidence="1 2">
    <name type="scientific">Streptomyces echinoruber</name>
    <dbReference type="NCBI Taxonomy" id="68898"/>
    <lineage>
        <taxon>Bacteria</taxon>
        <taxon>Bacillati</taxon>
        <taxon>Actinomycetota</taxon>
        <taxon>Actinomycetes</taxon>
        <taxon>Kitasatosporales</taxon>
        <taxon>Streptomycetaceae</taxon>
        <taxon>Streptomyces</taxon>
    </lineage>
</organism>
<dbReference type="AlphaFoldDB" id="A0A918RML0"/>
<dbReference type="EMBL" id="BMWH01000021">
    <property type="protein sequence ID" value="GHA02453.1"/>
    <property type="molecule type" value="Genomic_DNA"/>
</dbReference>
<evidence type="ECO:0000313" key="1">
    <source>
        <dbReference type="EMBL" id="GHA02453.1"/>
    </source>
</evidence>
<keyword evidence="2" id="KW-1185">Reference proteome</keyword>
<comment type="caution">
    <text evidence="1">The sequence shown here is derived from an EMBL/GenBank/DDBJ whole genome shotgun (WGS) entry which is preliminary data.</text>
</comment>
<reference evidence="1" key="2">
    <citation type="submission" date="2020-09" db="EMBL/GenBank/DDBJ databases">
        <authorList>
            <person name="Sun Q."/>
            <person name="Ohkuma M."/>
        </authorList>
    </citation>
    <scope>NUCLEOTIDE SEQUENCE</scope>
    <source>
        <strain evidence="1">JCM 5016</strain>
    </source>
</reference>
<name>A0A918RML0_9ACTN</name>
<evidence type="ECO:0000313" key="2">
    <source>
        <dbReference type="Proteomes" id="UP000623010"/>
    </source>
</evidence>
<dbReference type="RefSeq" id="WP_190059483.1">
    <property type="nucleotide sequence ID" value="NZ_BMWH01000021.1"/>
</dbReference>